<organism evidence="2 3">
    <name type="scientific">Candidatus Doudnabacteria bacterium RIFCSPHIGHO2_01_FULL_46_14</name>
    <dbReference type="NCBI Taxonomy" id="1817824"/>
    <lineage>
        <taxon>Bacteria</taxon>
        <taxon>Candidatus Doudnaibacteriota</taxon>
    </lineage>
</organism>
<evidence type="ECO:0000256" key="1">
    <source>
        <dbReference type="SAM" id="MobiDB-lite"/>
    </source>
</evidence>
<dbReference type="Proteomes" id="UP000176864">
    <property type="component" value="Unassembled WGS sequence"/>
</dbReference>
<sequence length="144" mass="15351">MDEEGKLTVTELEVESIKVAGDKTVGRGRIVAGDSAITINTAAVTANSKVFVSFLNEIQGRSWYISEKTEGQHFTVKISANLVGDVDFDWWIVDTDDTGADIQYSSQPPTPPAPDPEPIPDVAGTSTDPIIEPESPTSTASTTP</sequence>
<reference evidence="2 3" key="1">
    <citation type="journal article" date="2016" name="Nat. Commun.">
        <title>Thousands of microbial genomes shed light on interconnected biogeochemical processes in an aquifer system.</title>
        <authorList>
            <person name="Anantharaman K."/>
            <person name="Brown C.T."/>
            <person name="Hug L.A."/>
            <person name="Sharon I."/>
            <person name="Castelle C.J."/>
            <person name="Probst A.J."/>
            <person name="Thomas B.C."/>
            <person name="Singh A."/>
            <person name="Wilkins M.J."/>
            <person name="Karaoz U."/>
            <person name="Brodie E.L."/>
            <person name="Williams K.H."/>
            <person name="Hubbard S.S."/>
            <person name="Banfield J.F."/>
        </authorList>
    </citation>
    <scope>NUCLEOTIDE SEQUENCE [LARGE SCALE GENOMIC DNA]</scope>
</reference>
<feature type="region of interest" description="Disordered" evidence="1">
    <location>
        <begin position="99"/>
        <end position="144"/>
    </location>
</feature>
<feature type="compositionally biased region" description="Pro residues" evidence="1">
    <location>
        <begin position="108"/>
        <end position="119"/>
    </location>
</feature>
<evidence type="ECO:0000313" key="2">
    <source>
        <dbReference type="EMBL" id="OGE79156.1"/>
    </source>
</evidence>
<dbReference type="EMBL" id="MFEK01000007">
    <property type="protein sequence ID" value="OGE79156.1"/>
    <property type="molecule type" value="Genomic_DNA"/>
</dbReference>
<name>A0A1F5NN86_9BACT</name>
<proteinExistence type="predicted"/>
<accession>A0A1F5NN86</accession>
<feature type="compositionally biased region" description="Low complexity" evidence="1">
    <location>
        <begin position="132"/>
        <end position="144"/>
    </location>
</feature>
<dbReference type="AlphaFoldDB" id="A0A1F5NN86"/>
<dbReference type="STRING" id="1817824.A2751_05975"/>
<gene>
    <name evidence="2" type="ORF">A2751_05975</name>
</gene>
<protein>
    <submittedName>
        <fullName evidence="2">Uncharacterized protein</fullName>
    </submittedName>
</protein>
<evidence type="ECO:0000313" key="3">
    <source>
        <dbReference type="Proteomes" id="UP000176864"/>
    </source>
</evidence>
<comment type="caution">
    <text evidence="2">The sequence shown here is derived from an EMBL/GenBank/DDBJ whole genome shotgun (WGS) entry which is preliminary data.</text>
</comment>